<dbReference type="EMBL" id="JBIAMX010000026">
    <property type="protein sequence ID" value="MFF0546756.1"/>
    <property type="molecule type" value="Genomic_DNA"/>
</dbReference>
<sequence length="231" mass="23851">MRAVLILLAVAVIAVIVGDRVALVTAENEIGRRIAAEYDLAAEPDVGIGGFPFLTQAVAGSYPDVDIRVGDWSGSDLTVHDLDVALTDVSAPLEDVFRRRASNLVATTATATAVVPYDVVRDYAPSGVESISDSPNGLRVTGRFPVAGISVPATVFVTVAVTDTGLEVTPVSAQSTLGGPAIPLTALQRSLTFVVPLRQLPLGARVTAVAPGPDGLHATAVAHDVRLSDLP</sequence>
<evidence type="ECO:0000313" key="2">
    <source>
        <dbReference type="Proteomes" id="UP001601444"/>
    </source>
</evidence>
<reference evidence="1 2" key="1">
    <citation type="submission" date="2024-10" db="EMBL/GenBank/DDBJ databases">
        <title>The Natural Products Discovery Center: Release of the First 8490 Sequenced Strains for Exploring Actinobacteria Biosynthetic Diversity.</title>
        <authorList>
            <person name="Kalkreuter E."/>
            <person name="Kautsar S.A."/>
            <person name="Yang D."/>
            <person name="Bader C.D."/>
            <person name="Teijaro C.N."/>
            <person name="Fluegel L."/>
            <person name="Davis C.M."/>
            <person name="Simpson J.R."/>
            <person name="Lauterbach L."/>
            <person name="Steele A.D."/>
            <person name="Gui C."/>
            <person name="Meng S."/>
            <person name="Li G."/>
            <person name="Viehrig K."/>
            <person name="Ye F."/>
            <person name="Su P."/>
            <person name="Kiefer A.F."/>
            <person name="Nichols A."/>
            <person name="Cepeda A.J."/>
            <person name="Yan W."/>
            <person name="Fan B."/>
            <person name="Jiang Y."/>
            <person name="Adhikari A."/>
            <person name="Zheng C.-J."/>
            <person name="Schuster L."/>
            <person name="Cowan T.M."/>
            <person name="Smanski M.J."/>
            <person name="Chevrette M.G."/>
            <person name="De Carvalho L.P.S."/>
            <person name="Shen B."/>
        </authorList>
    </citation>
    <scope>NUCLEOTIDE SEQUENCE [LARGE SCALE GENOMIC DNA]</scope>
    <source>
        <strain evidence="1 2">NPDC004045</strain>
    </source>
</reference>
<proteinExistence type="predicted"/>
<name>A0ABW6PWF1_9NOCA</name>
<evidence type="ECO:0000313" key="1">
    <source>
        <dbReference type="EMBL" id="MFF0546756.1"/>
    </source>
</evidence>
<protein>
    <submittedName>
        <fullName evidence="1">DUF2993 domain-containing protein</fullName>
    </submittedName>
</protein>
<dbReference type="Proteomes" id="UP001601444">
    <property type="component" value="Unassembled WGS sequence"/>
</dbReference>
<organism evidence="1 2">
    <name type="scientific">Nocardia thailandica</name>
    <dbReference type="NCBI Taxonomy" id="257275"/>
    <lineage>
        <taxon>Bacteria</taxon>
        <taxon>Bacillati</taxon>
        <taxon>Actinomycetota</taxon>
        <taxon>Actinomycetes</taxon>
        <taxon>Mycobacteriales</taxon>
        <taxon>Nocardiaceae</taxon>
        <taxon>Nocardia</taxon>
    </lineage>
</organism>
<accession>A0ABW6PWF1</accession>
<comment type="caution">
    <text evidence="1">The sequence shown here is derived from an EMBL/GenBank/DDBJ whole genome shotgun (WGS) entry which is preliminary data.</text>
</comment>
<dbReference type="InterPro" id="IPR021373">
    <property type="entry name" value="DUF2993"/>
</dbReference>
<gene>
    <name evidence="1" type="ORF">ACFYTF_28360</name>
</gene>
<keyword evidence="2" id="KW-1185">Reference proteome</keyword>
<dbReference type="Pfam" id="PF11209">
    <property type="entry name" value="LmeA"/>
    <property type="match status" value="1"/>
</dbReference>
<dbReference type="RefSeq" id="WP_043660981.1">
    <property type="nucleotide sequence ID" value="NZ_JBIAMX010000026.1"/>
</dbReference>